<reference evidence="3 4" key="3">
    <citation type="journal article" date="2011" name="Nat. Chem. Biol.">
        <title>Reveromycin A biosynthesis uses RevG and RevJ for stereospecific spiroacetal formation.</title>
        <authorList>
            <person name="Takahashi S."/>
            <person name="Toyoda A."/>
            <person name="Sekiyama Y."/>
            <person name="Takagi H."/>
            <person name="Nogawa T."/>
            <person name="Uramoto M."/>
            <person name="Suzuki R."/>
            <person name="Koshino H."/>
            <person name="Kumano T."/>
            <person name="Panthee S."/>
            <person name="Dairi T."/>
            <person name="Ishikawa J."/>
            <person name="Ikeda H."/>
            <person name="Sakaki Y."/>
            <person name="Osada H."/>
        </authorList>
    </citation>
    <scope>NUCLEOTIDE SEQUENCE [LARGE SCALE GENOMIC DNA]</scope>
    <source>
        <strain evidence="3 4">SN-593</strain>
    </source>
</reference>
<dbReference type="PANTHER" id="PTHR39515:SF2">
    <property type="entry name" value="HTH-TYPE TRANSCRIPTIONAL REGULATOR RV0880"/>
    <property type="match status" value="1"/>
</dbReference>
<dbReference type="KEGG" id="arev:RVR_6791"/>
<dbReference type="PROSITE" id="PS50995">
    <property type="entry name" value="HTH_MARR_2"/>
    <property type="match status" value="1"/>
</dbReference>
<feature type="region of interest" description="Disordered" evidence="1">
    <location>
        <begin position="1"/>
        <end position="23"/>
    </location>
</feature>
<feature type="domain" description="HTH marR-type" evidence="2">
    <location>
        <begin position="23"/>
        <end position="159"/>
    </location>
</feature>
<dbReference type="PANTHER" id="PTHR39515">
    <property type="entry name" value="CONSERVED PROTEIN"/>
    <property type="match status" value="1"/>
</dbReference>
<dbReference type="SMART" id="SM00347">
    <property type="entry name" value="HTH_MARR"/>
    <property type="match status" value="1"/>
</dbReference>
<dbReference type="RefSeq" id="WP_202236007.1">
    <property type="nucleotide sequence ID" value="NZ_AP018365.1"/>
</dbReference>
<proteinExistence type="predicted"/>
<dbReference type="InterPro" id="IPR036388">
    <property type="entry name" value="WH-like_DNA-bd_sf"/>
</dbReference>
<keyword evidence="4" id="KW-1185">Reference proteome</keyword>
<dbReference type="GO" id="GO:0003700">
    <property type="term" value="F:DNA-binding transcription factor activity"/>
    <property type="evidence" value="ECO:0007669"/>
    <property type="project" value="InterPro"/>
</dbReference>
<dbReference type="InterPro" id="IPR036390">
    <property type="entry name" value="WH_DNA-bd_sf"/>
</dbReference>
<reference evidence="3 4" key="1">
    <citation type="journal article" date="2010" name="J. Bacteriol.">
        <title>Biochemical characterization of a novel indole prenyltransferase from Streptomyces sp. SN-593.</title>
        <authorList>
            <person name="Takahashi S."/>
            <person name="Takagi H."/>
            <person name="Toyoda A."/>
            <person name="Uramoto M."/>
            <person name="Nogawa T."/>
            <person name="Ueki M."/>
            <person name="Sakaki Y."/>
            <person name="Osada H."/>
        </authorList>
    </citation>
    <scope>NUCLEOTIDE SEQUENCE [LARGE SCALE GENOMIC DNA]</scope>
    <source>
        <strain evidence="3 4">SN-593</strain>
    </source>
</reference>
<organism evidence="3 4">
    <name type="scientific">Actinacidiphila reveromycinica</name>
    <dbReference type="NCBI Taxonomy" id="659352"/>
    <lineage>
        <taxon>Bacteria</taxon>
        <taxon>Bacillati</taxon>
        <taxon>Actinomycetota</taxon>
        <taxon>Actinomycetes</taxon>
        <taxon>Kitasatosporales</taxon>
        <taxon>Streptomycetaceae</taxon>
        <taxon>Actinacidiphila</taxon>
    </lineage>
</organism>
<dbReference type="AlphaFoldDB" id="A0A7U3UTC8"/>
<protein>
    <submittedName>
        <fullName evidence="3">Putative MarR family transcriptional regulator</fullName>
    </submittedName>
</protein>
<reference evidence="3 4" key="4">
    <citation type="journal article" date="2020" name="Sci. Rep.">
        <title>beta-carboline chemical signals induce reveromycin production through a LuxR family regulator in Streptomyces sp. SN-593.</title>
        <authorList>
            <person name="Panthee S."/>
            <person name="Kito N."/>
            <person name="Hayashi T."/>
            <person name="Shimizu T."/>
            <person name="Ishikawa J."/>
            <person name="Hamamoto H."/>
            <person name="Osada H."/>
            <person name="Takahashi S."/>
        </authorList>
    </citation>
    <scope>NUCLEOTIDE SEQUENCE [LARGE SCALE GENOMIC DNA]</scope>
    <source>
        <strain evidence="3 4">SN-593</strain>
    </source>
</reference>
<dbReference type="Proteomes" id="UP000595703">
    <property type="component" value="Chromosome"/>
</dbReference>
<evidence type="ECO:0000259" key="2">
    <source>
        <dbReference type="PROSITE" id="PS50995"/>
    </source>
</evidence>
<gene>
    <name evidence="3" type="ORF">RVR_6791</name>
</gene>
<dbReference type="InterPro" id="IPR000835">
    <property type="entry name" value="HTH_MarR-typ"/>
</dbReference>
<reference evidence="3 4" key="2">
    <citation type="journal article" date="2011" name="J. Antibiot.">
        <title>Furaquinocins I and J: novel polyketide isoprenoid hybrid compounds from Streptomyces reveromyceticus SN-593.</title>
        <authorList>
            <person name="Panthee S."/>
            <person name="Takahashi S."/>
            <person name="Takagi H."/>
            <person name="Nogawa T."/>
            <person name="Oowada E."/>
            <person name="Uramoto M."/>
            <person name="Osada H."/>
        </authorList>
    </citation>
    <scope>NUCLEOTIDE SEQUENCE [LARGE SCALE GENOMIC DNA]</scope>
    <source>
        <strain evidence="3 4">SN-593</strain>
    </source>
</reference>
<dbReference type="InterPro" id="IPR052526">
    <property type="entry name" value="HTH-type_Bedaq_tolerance"/>
</dbReference>
<sequence length="161" mass="16826">MDDTPADDAAPAPGPAEGGSTDPAALAGELRVAVGRLVRKLREQTEGGDLTRSQTSVLLRIERDGPATATVLARAEGIRPQSMAKIVGALQDAGLVVGSPDPQDGRKTLLGLTTAAREQFRTGRLAKHDWLTQAIGAQLSAEEVARLASCTDLLRRIAQAP</sequence>
<evidence type="ECO:0000313" key="3">
    <source>
        <dbReference type="EMBL" id="BBA99945.1"/>
    </source>
</evidence>
<dbReference type="EMBL" id="AP018365">
    <property type="protein sequence ID" value="BBA99945.1"/>
    <property type="molecule type" value="Genomic_DNA"/>
</dbReference>
<dbReference type="Pfam" id="PF12802">
    <property type="entry name" value="MarR_2"/>
    <property type="match status" value="1"/>
</dbReference>
<evidence type="ECO:0000256" key="1">
    <source>
        <dbReference type="SAM" id="MobiDB-lite"/>
    </source>
</evidence>
<accession>A0A7U3UTC8</accession>
<dbReference type="Gene3D" id="1.10.10.10">
    <property type="entry name" value="Winged helix-like DNA-binding domain superfamily/Winged helix DNA-binding domain"/>
    <property type="match status" value="1"/>
</dbReference>
<dbReference type="SUPFAM" id="SSF46785">
    <property type="entry name" value="Winged helix' DNA-binding domain"/>
    <property type="match status" value="1"/>
</dbReference>
<evidence type="ECO:0000313" key="4">
    <source>
        <dbReference type="Proteomes" id="UP000595703"/>
    </source>
</evidence>
<name>A0A7U3UTC8_9ACTN</name>